<evidence type="ECO:0000256" key="1">
    <source>
        <dbReference type="SAM" id="Coils"/>
    </source>
</evidence>
<evidence type="ECO:0000256" key="2">
    <source>
        <dbReference type="SAM" id="MobiDB-lite"/>
    </source>
</evidence>
<dbReference type="PROSITE" id="PS51782">
    <property type="entry name" value="LYSM"/>
    <property type="match status" value="1"/>
</dbReference>
<protein>
    <submittedName>
        <fullName evidence="5">Pilus assembly protein FimV</fullName>
    </submittedName>
</protein>
<name>A0A1H8DMP8_9GAMM</name>
<evidence type="ECO:0000313" key="6">
    <source>
        <dbReference type="Proteomes" id="UP000199493"/>
    </source>
</evidence>
<feature type="region of interest" description="Disordered" evidence="2">
    <location>
        <begin position="135"/>
        <end position="170"/>
    </location>
</feature>
<dbReference type="Proteomes" id="UP000199493">
    <property type="component" value="Unassembled WGS sequence"/>
</dbReference>
<dbReference type="InterPro" id="IPR020012">
    <property type="entry name" value="LysM_FimV"/>
</dbReference>
<feature type="coiled-coil region" evidence="1">
    <location>
        <begin position="301"/>
        <end position="349"/>
    </location>
</feature>
<proteinExistence type="predicted"/>
<feature type="region of interest" description="Disordered" evidence="2">
    <location>
        <begin position="414"/>
        <end position="447"/>
    </location>
</feature>
<evidence type="ECO:0000313" key="5">
    <source>
        <dbReference type="EMBL" id="SEN08425.1"/>
    </source>
</evidence>
<dbReference type="AlphaFoldDB" id="A0A1H8DMP8"/>
<dbReference type="InterPro" id="IPR018392">
    <property type="entry name" value="LysM"/>
</dbReference>
<dbReference type="InterPro" id="IPR057840">
    <property type="entry name" value="FimV_N"/>
</dbReference>
<feature type="compositionally biased region" description="Basic and acidic residues" evidence="2">
    <location>
        <begin position="544"/>
        <end position="557"/>
    </location>
</feature>
<dbReference type="EMBL" id="FODB01000002">
    <property type="protein sequence ID" value="SEN08425.1"/>
    <property type="molecule type" value="Genomic_DNA"/>
</dbReference>
<feature type="region of interest" description="Disordered" evidence="2">
    <location>
        <begin position="238"/>
        <end position="288"/>
    </location>
</feature>
<dbReference type="Gene3D" id="3.10.350.10">
    <property type="entry name" value="LysM domain"/>
    <property type="match status" value="1"/>
</dbReference>
<accession>A0A1H8DMP8</accession>
<feature type="region of interest" description="Disordered" evidence="2">
    <location>
        <begin position="471"/>
        <end position="622"/>
    </location>
</feature>
<feature type="compositionally biased region" description="Polar residues" evidence="2">
    <location>
        <begin position="525"/>
        <end position="540"/>
    </location>
</feature>
<dbReference type="NCBIfam" id="TIGR03505">
    <property type="entry name" value="FimV_core"/>
    <property type="match status" value="1"/>
</dbReference>
<feature type="compositionally biased region" description="Low complexity" evidence="2">
    <location>
        <begin position="253"/>
        <end position="266"/>
    </location>
</feature>
<reference evidence="5 6" key="1">
    <citation type="submission" date="2016-10" db="EMBL/GenBank/DDBJ databases">
        <authorList>
            <person name="de Groot N.N."/>
        </authorList>
    </citation>
    <scope>NUCLEOTIDE SEQUENCE [LARGE SCALE GENOMIC DNA]</scope>
    <source>
        <strain evidence="5 6">558</strain>
    </source>
</reference>
<sequence length="637" mass="67898">MKKKLAWWLWLPLSAVSPLALAVGLGQATVNSPLQSPLDATVPLVDAAGVALDDVRVEIANEAAFNALGLEWTPLVASVRAELQHMPGGPQLVLRSEQAVSEPWLDLLVTITTPEGRRTEAIMLLFDPPNMVNARSPSHEQQKIALPNRQSAASAAPGVPNGGSTSTANNTAYVASGDTLWSVADRIKPDNASVQQMIVALVDANPSVFPSGNINSLRAGQTLAVPSREQVMARSPGEAARAVQAMRRTSQSPPAEAAAEIPQEEPGQATGDSASVAESVAEPLDAEQAQNPESALAGLTLDDVIEQLAESQAMLQQVLEERAQLRIELAELRQEVAALTEALNASQQESRAANAVATGLSVGAGREQGQGASPEPTANQGSVLAPLAEYRWPLASAALVLLLAGLVWSRKRRERQWEDAPVTECSVTPPPASAATASGRTEPHVAEPAHAAPFESQAAEPELETAAFDEAPVMKPGMAAPNEEPPTVSDSEAPKEWEADDDDVFTRSQASGLAAQRQQHKPDSQDQVSLAPSTAKQETSALDDLSHADEQESPKEGVEDEMSPPDEDQRSQPLDYYIDYNPPSLKQEEMGEEGAYNDGLNSGTTTPSKSANHTRRVPEEEWEIEEVAFEPRRRDNS</sequence>
<keyword evidence="1" id="KW-0175">Coiled coil</keyword>
<feature type="compositionally biased region" description="Polar residues" evidence="2">
    <location>
        <begin position="599"/>
        <end position="611"/>
    </location>
</feature>
<dbReference type="CDD" id="cd00118">
    <property type="entry name" value="LysM"/>
    <property type="match status" value="1"/>
</dbReference>
<feature type="domain" description="LysM" evidence="4">
    <location>
        <begin position="170"/>
        <end position="225"/>
    </location>
</feature>
<gene>
    <name evidence="5" type="ORF">SAMN04490369_100229</name>
</gene>
<evidence type="ECO:0000259" key="4">
    <source>
        <dbReference type="PROSITE" id="PS51782"/>
    </source>
</evidence>
<dbReference type="Pfam" id="PF25800">
    <property type="entry name" value="FimV_N"/>
    <property type="match status" value="1"/>
</dbReference>
<organism evidence="5 6">
    <name type="scientific">Vreelandella aquamarina</name>
    <dbReference type="NCBI Taxonomy" id="77097"/>
    <lineage>
        <taxon>Bacteria</taxon>
        <taxon>Pseudomonadati</taxon>
        <taxon>Pseudomonadota</taxon>
        <taxon>Gammaproteobacteria</taxon>
        <taxon>Oceanospirillales</taxon>
        <taxon>Halomonadaceae</taxon>
        <taxon>Vreelandella</taxon>
    </lineage>
</organism>
<feature type="signal peptide" evidence="3">
    <location>
        <begin position="1"/>
        <end position="22"/>
    </location>
</feature>
<keyword evidence="3" id="KW-0732">Signal</keyword>
<feature type="chain" id="PRO_5011714845" evidence="3">
    <location>
        <begin position="23"/>
        <end position="637"/>
    </location>
</feature>
<dbReference type="InterPro" id="IPR036779">
    <property type="entry name" value="LysM_dom_sf"/>
</dbReference>
<evidence type="ECO:0000256" key="3">
    <source>
        <dbReference type="SAM" id="SignalP"/>
    </source>
</evidence>
<dbReference type="RefSeq" id="WP_089674529.1">
    <property type="nucleotide sequence ID" value="NZ_FODB01000002.1"/>
</dbReference>
<dbReference type="STRING" id="77097.SAMN04490369_100229"/>